<keyword evidence="1" id="KW-1133">Transmembrane helix</keyword>
<evidence type="ECO:0000256" key="1">
    <source>
        <dbReference type="SAM" id="Phobius"/>
    </source>
</evidence>
<keyword evidence="1" id="KW-0812">Transmembrane</keyword>
<feature type="transmembrane region" description="Helical" evidence="1">
    <location>
        <begin position="31"/>
        <end position="49"/>
    </location>
</feature>
<evidence type="ECO:0000313" key="2">
    <source>
        <dbReference type="EMBL" id="MBD3323355.1"/>
    </source>
</evidence>
<feature type="transmembrane region" description="Helical" evidence="1">
    <location>
        <begin position="145"/>
        <end position="163"/>
    </location>
</feature>
<comment type="caution">
    <text evidence="2">The sequence shown here is derived from an EMBL/GenBank/DDBJ whole genome shotgun (WGS) entry which is preliminary data.</text>
</comment>
<sequence>MLSRTGDLVVPLLFFFLLYALVAYRFLYTQGSYLLIPVLVGLVCLGFFAHPAMGLVPVGILCFEGLFQLLTRLAPGFFRQIPPLPSVSHLQRVLLYLLAHLPLYGYWIVVIRSCPFREIFSLLDFSSLDVTPLAQALRFSGASGGLFWLFGGIVCVGLGHILVRRSHAEWFFGIQAGGGALLMAGSCSQDSRAWLVFLLLLLFWGFARGIFVGLEFCFPRVSVSRRRSLQRVFVIVIAVFLGIFALNSLFLGYRGLPYAADLFAAQQRAGNIRELIRQIQTDPNPCHTVVVREQKLADFYRQEYGLDAHFVLFADMQRLATQGILPTYLLTPRSEFDENDAVAEFLEHYYGEIDASSRVMLYQLQEKFHNMPRRYYAGDLYFTTGRHVKDPVSALGVVRTATPADPTGLLTFGPYARLCQPGDYTARFALRAFHLKSSETSVAVLEVIAGGQKPLAYRILRGRDFADSNRYQTFDLHFDLDMADSPVYQMNRVQFLVRVTGSAEVRVDYIALIPKQVSDDR</sequence>
<dbReference type="AlphaFoldDB" id="A0A9D5Q4A6"/>
<feature type="transmembrane region" description="Helical" evidence="1">
    <location>
        <begin position="232"/>
        <end position="253"/>
    </location>
</feature>
<keyword evidence="1" id="KW-0472">Membrane</keyword>
<reference evidence="2" key="1">
    <citation type="submission" date="2019-11" db="EMBL/GenBank/DDBJ databases">
        <title>Microbial mats filling the niche in hypersaline microbial mats.</title>
        <authorList>
            <person name="Wong H.L."/>
            <person name="Macleod F.I."/>
            <person name="White R.A. III"/>
            <person name="Burns B.P."/>
        </authorList>
    </citation>
    <scope>NUCLEOTIDE SEQUENCE</scope>
    <source>
        <strain evidence="2">Rbin_158</strain>
    </source>
</reference>
<proteinExistence type="predicted"/>
<accession>A0A9D5Q4A6</accession>
<feature type="transmembrane region" description="Helical" evidence="1">
    <location>
        <begin position="6"/>
        <end position="24"/>
    </location>
</feature>
<protein>
    <submittedName>
        <fullName evidence="2">Uncharacterized protein</fullName>
    </submittedName>
</protein>
<feature type="transmembrane region" description="Helical" evidence="1">
    <location>
        <begin position="93"/>
        <end position="111"/>
    </location>
</feature>
<dbReference type="Proteomes" id="UP000649604">
    <property type="component" value="Unassembled WGS sequence"/>
</dbReference>
<evidence type="ECO:0000313" key="3">
    <source>
        <dbReference type="Proteomes" id="UP000649604"/>
    </source>
</evidence>
<organism evidence="2 3">
    <name type="scientific">candidate division KSB3 bacterium</name>
    <dbReference type="NCBI Taxonomy" id="2044937"/>
    <lineage>
        <taxon>Bacteria</taxon>
        <taxon>candidate division KSB3</taxon>
    </lineage>
</organism>
<feature type="transmembrane region" description="Helical" evidence="1">
    <location>
        <begin position="192"/>
        <end position="211"/>
    </location>
</feature>
<dbReference type="EMBL" id="WJJP01000060">
    <property type="protein sequence ID" value="MBD3323355.1"/>
    <property type="molecule type" value="Genomic_DNA"/>
</dbReference>
<gene>
    <name evidence="2" type="ORF">GF339_02155</name>
</gene>
<name>A0A9D5Q4A6_9BACT</name>